<reference evidence="2 3" key="1">
    <citation type="submission" date="2018-02" db="EMBL/GenBank/DDBJ databases">
        <title>The genomes of Aspergillus section Nigri reveals drivers in fungal speciation.</title>
        <authorList>
            <consortium name="DOE Joint Genome Institute"/>
            <person name="Vesth T.C."/>
            <person name="Nybo J."/>
            <person name="Theobald S."/>
            <person name="Brandl J."/>
            <person name="Frisvad J.C."/>
            <person name="Nielsen K.F."/>
            <person name="Lyhne E.K."/>
            <person name="Kogle M.E."/>
            <person name="Kuo A."/>
            <person name="Riley R."/>
            <person name="Clum A."/>
            <person name="Nolan M."/>
            <person name="Lipzen A."/>
            <person name="Salamov A."/>
            <person name="Henrissat B."/>
            <person name="Wiebenga A."/>
            <person name="De vries R.P."/>
            <person name="Grigoriev I.V."/>
            <person name="Mortensen U.H."/>
            <person name="Andersen M.R."/>
            <person name="Baker S.E."/>
        </authorList>
    </citation>
    <scope>NUCLEOTIDE SEQUENCE [LARGE SCALE GENOMIC DNA]</scope>
    <source>
        <strain evidence="2 3">CBS 121057</strain>
    </source>
</reference>
<dbReference type="EMBL" id="KZ826323">
    <property type="protein sequence ID" value="PYI10137.1"/>
    <property type="molecule type" value="Genomic_DNA"/>
</dbReference>
<feature type="compositionally biased region" description="Polar residues" evidence="1">
    <location>
        <begin position="1"/>
        <end position="58"/>
    </location>
</feature>
<dbReference type="VEuPathDB" id="FungiDB:BO78DRAFT_233517"/>
<proteinExistence type="predicted"/>
<dbReference type="Proteomes" id="UP000248423">
    <property type="component" value="Unassembled WGS sequence"/>
</dbReference>
<accession>A0A319EIM3</accession>
<gene>
    <name evidence="2" type="ORF">BO78DRAFT_233517</name>
</gene>
<organism evidence="2 3">
    <name type="scientific">Aspergillus sclerotiicarbonarius (strain CBS 121057 / IBT 28362)</name>
    <dbReference type="NCBI Taxonomy" id="1448318"/>
    <lineage>
        <taxon>Eukaryota</taxon>
        <taxon>Fungi</taxon>
        <taxon>Dikarya</taxon>
        <taxon>Ascomycota</taxon>
        <taxon>Pezizomycotina</taxon>
        <taxon>Eurotiomycetes</taxon>
        <taxon>Eurotiomycetidae</taxon>
        <taxon>Eurotiales</taxon>
        <taxon>Aspergillaceae</taxon>
        <taxon>Aspergillus</taxon>
        <taxon>Aspergillus subgen. Circumdati</taxon>
    </lineage>
</organism>
<keyword evidence="3" id="KW-1185">Reference proteome</keyword>
<evidence type="ECO:0000313" key="2">
    <source>
        <dbReference type="EMBL" id="PYI10137.1"/>
    </source>
</evidence>
<feature type="region of interest" description="Disordered" evidence="1">
    <location>
        <begin position="1"/>
        <end position="82"/>
    </location>
</feature>
<evidence type="ECO:0000256" key="1">
    <source>
        <dbReference type="SAM" id="MobiDB-lite"/>
    </source>
</evidence>
<protein>
    <submittedName>
        <fullName evidence="2">Uncharacterized protein</fullName>
    </submittedName>
</protein>
<name>A0A319EIM3_ASPSB</name>
<dbReference type="AlphaFoldDB" id="A0A319EIM3"/>
<evidence type="ECO:0000313" key="3">
    <source>
        <dbReference type="Proteomes" id="UP000248423"/>
    </source>
</evidence>
<feature type="compositionally biased region" description="Polar residues" evidence="1">
    <location>
        <begin position="66"/>
        <end position="82"/>
    </location>
</feature>
<sequence length="82" mass="9045">MNAQIPSRTATVISNNTPPTPYITVNSHPVSQTLLPQPQKSNTAHARQQHPSKNTLSHTHPRRHVTQTNTLTHSLTHSNDAV</sequence>